<dbReference type="PROSITE" id="PS51635">
    <property type="entry name" value="PNPLA"/>
    <property type="match status" value="1"/>
</dbReference>
<dbReference type="InterPro" id="IPR037483">
    <property type="entry name" value="YjjU-like"/>
</dbReference>
<dbReference type="Pfam" id="PF19890">
    <property type="entry name" value="DUF6363"/>
    <property type="match status" value="1"/>
</dbReference>
<comment type="caution">
    <text evidence="6">The sequence shown here is derived from an EMBL/GenBank/DDBJ whole genome shotgun (WGS) entry which is preliminary data.</text>
</comment>
<gene>
    <name evidence="6" type="ORF">QUW08_01150</name>
</gene>
<dbReference type="SUPFAM" id="SSF52151">
    <property type="entry name" value="FabD/lysophospholipase-like"/>
    <property type="match status" value="1"/>
</dbReference>
<accession>A0ABT7ULY7</accession>
<dbReference type="InterPro" id="IPR016035">
    <property type="entry name" value="Acyl_Trfase/lysoPLipase"/>
</dbReference>
<dbReference type="InterPro" id="IPR045943">
    <property type="entry name" value="DUF6363"/>
</dbReference>
<organism evidence="6 7">
    <name type="scientific">Allofournierella massiliensis</name>
    <dbReference type="NCBI Taxonomy" id="1650663"/>
    <lineage>
        <taxon>Bacteria</taxon>
        <taxon>Bacillati</taxon>
        <taxon>Bacillota</taxon>
        <taxon>Clostridia</taxon>
        <taxon>Eubacteriales</taxon>
        <taxon>Oscillospiraceae</taxon>
        <taxon>Allofournierella</taxon>
    </lineage>
</organism>
<reference evidence="6 7" key="3">
    <citation type="submission" date="2023-06" db="EMBL/GenBank/DDBJ databases">
        <authorList>
            <person name="Zeman M."/>
            <person name="Kubasova T."/>
            <person name="Jahodarova E."/>
            <person name="Nykrynova M."/>
            <person name="Rychlik I."/>
        </authorList>
    </citation>
    <scope>NUCLEOTIDE SEQUENCE [LARGE SCALE GENOMIC DNA]</scope>
    <source>
        <strain evidence="6 7">ET340</strain>
    </source>
</reference>
<keyword evidence="1 4" id="KW-0378">Hydrolase</keyword>
<evidence type="ECO:0000313" key="7">
    <source>
        <dbReference type="Proteomes" id="UP001529380"/>
    </source>
</evidence>
<keyword evidence="2 4" id="KW-0442">Lipid degradation</keyword>
<feature type="short sequence motif" description="GXGXXG" evidence="4">
    <location>
        <begin position="9"/>
        <end position="14"/>
    </location>
</feature>
<reference evidence="6 7" key="2">
    <citation type="submission" date="2023-06" db="EMBL/GenBank/DDBJ databases">
        <title>Identification and characterization of horizontal gene transfer across gut microbiota members of farm animals based on homology search.</title>
        <authorList>
            <person name="Schwarzerova J."/>
            <person name="Nykrynova M."/>
            <person name="Jureckova K."/>
            <person name="Cejkova D."/>
            <person name="Rychlik I."/>
        </authorList>
    </citation>
    <scope>NUCLEOTIDE SEQUENCE [LARGE SCALE GENOMIC DNA]</scope>
    <source>
        <strain evidence="6 7">ET340</strain>
    </source>
</reference>
<dbReference type="PANTHER" id="PTHR14226">
    <property type="entry name" value="NEUROPATHY TARGET ESTERASE/SWISS CHEESE D.MELANOGASTER"/>
    <property type="match status" value="1"/>
</dbReference>
<feature type="domain" description="PNPLA" evidence="5">
    <location>
        <begin position="5"/>
        <end position="174"/>
    </location>
</feature>
<dbReference type="Proteomes" id="UP001529380">
    <property type="component" value="Unassembled WGS sequence"/>
</dbReference>
<evidence type="ECO:0000256" key="4">
    <source>
        <dbReference type="PROSITE-ProRule" id="PRU01161"/>
    </source>
</evidence>
<evidence type="ECO:0000256" key="2">
    <source>
        <dbReference type="ARBA" id="ARBA00022963"/>
    </source>
</evidence>
<dbReference type="InterPro" id="IPR050301">
    <property type="entry name" value="NTE"/>
</dbReference>
<evidence type="ECO:0000313" key="6">
    <source>
        <dbReference type="EMBL" id="MDM8199917.1"/>
    </source>
</evidence>
<dbReference type="EMBL" id="JAUDCL010000001">
    <property type="protein sequence ID" value="MDM8199917.1"/>
    <property type="molecule type" value="Genomic_DNA"/>
</dbReference>
<keyword evidence="7" id="KW-1185">Reference proteome</keyword>
<evidence type="ECO:0000259" key="5">
    <source>
        <dbReference type="PROSITE" id="PS51635"/>
    </source>
</evidence>
<evidence type="ECO:0000256" key="3">
    <source>
        <dbReference type="ARBA" id="ARBA00023098"/>
    </source>
</evidence>
<keyword evidence="3 4" id="KW-0443">Lipid metabolism</keyword>
<protein>
    <submittedName>
        <fullName evidence="6">Patatin family protein</fullName>
    </submittedName>
</protein>
<feature type="active site" description="Nucleophile" evidence="4">
    <location>
        <position position="38"/>
    </location>
</feature>
<dbReference type="InterPro" id="IPR002641">
    <property type="entry name" value="PNPLA_dom"/>
</dbReference>
<dbReference type="Gene3D" id="3.40.1090.10">
    <property type="entry name" value="Cytosolic phospholipase A2 catalytic domain"/>
    <property type="match status" value="2"/>
</dbReference>
<dbReference type="Pfam" id="PF01734">
    <property type="entry name" value="Patatin"/>
    <property type="match status" value="1"/>
</dbReference>
<feature type="short sequence motif" description="GXSXG" evidence="4">
    <location>
        <begin position="36"/>
        <end position="40"/>
    </location>
</feature>
<proteinExistence type="predicted"/>
<evidence type="ECO:0000256" key="1">
    <source>
        <dbReference type="ARBA" id="ARBA00022801"/>
    </source>
</evidence>
<feature type="active site" description="Proton acceptor" evidence="4">
    <location>
        <position position="161"/>
    </location>
</feature>
<dbReference type="CDD" id="cd07208">
    <property type="entry name" value="Pat_hypo_Ecoli_yjju_like"/>
    <property type="match status" value="1"/>
</dbReference>
<dbReference type="RefSeq" id="WP_289598627.1">
    <property type="nucleotide sequence ID" value="NZ_JAUDCL010000001.1"/>
</dbReference>
<feature type="short sequence motif" description="DGA/G" evidence="4">
    <location>
        <begin position="161"/>
        <end position="163"/>
    </location>
</feature>
<dbReference type="PANTHER" id="PTHR14226:SF25">
    <property type="entry name" value="PHOSPHOESTERASE"/>
    <property type="match status" value="1"/>
</dbReference>
<sequence>MKLGLVDVGGGLRGIYAAGVLDYCMDEHIVFDCCVGVSAGSANTASYLAGQRGRNYKFYCEYAFRKEYMSLSNYLKHHSYIDMDYVYGTLSNAGGEYPLDYRAIRETPAQLFVVAQEAVSGRAVYFTKEDMAQDHYQIFMASSSIPGVNKPYPIAGQLYYDGALGDPVPVQKAFDEGCDRVVLLLTKPAAVPREPGRDPMLARMIQRRYPASAENLRNRASRYNQEVAAAREWEKEGKVLIVSPDDTEGVSTLSKEREALDRLYHRGYRDGERIKAWLGLE</sequence>
<reference evidence="7" key="1">
    <citation type="submission" date="2023-06" db="EMBL/GenBank/DDBJ databases">
        <title>Identification and characterization of horizontal gene transfer across gut microbiota members of farm animals based on homology search.</title>
        <authorList>
            <person name="Zeman M."/>
            <person name="Kubasova T."/>
            <person name="Jahodarova E."/>
            <person name="Nykrynova M."/>
            <person name="Rychlik I."/>
        </authorList>
    </citation>
    <scope>NUCLEOTIDE SEQUENCE [LARGE SCALE GENOMIC DNA]</scope>
    <source>
        <strain evidence="7">ET340</strain>
    </source>
</reference>
<name>A0ABT7ULY7_9FIRM</name>